<evidence type="ECO:0000313" key="3">
    <source>
        <dbReference type="Proteomes" id="UP000092840"/>
    </source>
</evidence>
<evidence type="ECO:0000313" key="4">
    <source>
        <dbReference type="Proteomes" id="UP000092871"/>
    </source>
</evidence>
<evidence type="ECO:0000313" key="2">
    <source>
        <dbReference type="EMBL" id="SBT19934.1"/>
    </source>
</evidence>
<dbReference type="Proteomes" id="UP000092871">
    <property type="component" value="Unassembled WGS sequence"/>
</dbReference>
<dbReference type="EMBL" id="FLRB01000005">
    <property type="protein sequence ID" value="SBT19934.1"/>
    <property type="molecule type" value="Genomic_DNA"/>
</dbReference>
<sequence length="145" mass="16036">MDRSVIMKALLVIASSLYTGLVSADVIFSCNTTNGKQVLVEDAGEHIKYAFGRDLDHPELSLSLPREAASTWQWKGIGRYMGYSVTLPNGQYTYTAFYSVDRMTEGFPLTSGITVANKNQHIATIYCLSNTLNESLQGIDLKDDE</sequence>
<proteinExistence type="predicted"/>
<dbReference type="RefSeq" id="WP_067034931.1">
    <property type="nucleotide sequence ID" value="NZ_FLRA01000012.1"/>
</dbReference>
<protein>
    <submittedName>
        <fullName evidence="1">Uncharacterized protein</fullName>
    </submittedName>
</protein>
<reference evidence="1 4" key="1">
    <citation type="submission" date="2016-06" db="EMBL/GenBank/DDBJ databases">
        <authorList>
            <person name="Kjaerup R.B."/>
            <person name="Dalgaard T.S."/>
            <person name="Juul-Madsen H.R."/>
        </authorList>
    </citation>
    <scope>NUCLEOTIDE SEQUENCE [LARGE SCALE GENOMIC DNA]</scope>
    <source>
        <strain evidence="1 4">CECT 5115</strain>
    </source>
</reference>
<accession>A0A1C3JQV7</accession>
<reference evidence="2 3" key="2">
    <citation type="submission" date="2016-06" db="EMBL/GenBank/DDBJ databases">
        <authorList>
            <person name="Rodrigo-Torres L."/>
            <person name="Arahal D.R."/>
        </authorList>
    </citation>
    <scope>NUCLEOTIDE SEQUENCE [LARGE SCALE GENOMIC DNA]</scope>
    <source>
        <strain evidence="2 3">CECT 5116</strain>
    </source>
</reference>
<gene>
    <name evidence="1" type="ORF">MGA5115_01724</name>
    <name evidence="2" type="ORF">MGA5116_00517</name>
</gene>
<dbReference type="OrthoDB" id="8591210at2"/>
<name>A0A1C3JQV7_9GAMM</name>
<evidence type="ECO:0000313" key="1">
    <source>
        <dbReference type="EMBL" id="SBT17608.1"/>
    </source>
</evidence>
<keyword evidence="3" id="KW-1185">Reference proteome</keyword>
<dbReference type="AlphaFoldDB" id="A0A1C3JQV7"/>
<organism evidence="1 4">
    <name type="scientific">Marinomonas gallaica</name>
    <dbReference type="NCBI Taxonomy" id="1806667"/>
    <lineage>
        <taxon>Bacteria</taxon>
        <taxon>Pseudomonadati</taxon>
        <taxon>Pseudomonadota</taxon>
        <taxon>Gammaproteobacteria</taxon>
        <taxon>Oceanospirillales</taxon>
        <taxon>Oceanospirillaceae</taxon>
        <taxon>Marinomonas</taxon>
    </lineage>
</organism>
<dbReference type="Proteomes" id="UP000092840">
    <property type="component" value="Unassembled WGS sequence"/>
</dbReference>
<dbReference type="EMBL" id="FLRA01000012">
    <property type="protein sequence ID" value="SBT17608.1"/>
    <property type="molecule type" value="Genomic_DNA"/>
</dbReference>